<comment type="similarity">
    <text evidence="2 12 13">Belongs to the ATPase A chain family.</text>
</comment>
<dbReference type="NCBIfam" id="NF004482">
    <property type="entry name" value="PRK05815.2-4"/>
    <property type="match status" value="1"/>
</dbReference>
<evidence type="ECO:0000256" key="12">
    <source>
        <dbReference type="HAMAP-Rule" id="MF_01393"/>
    </source>
</evidence>
<keyword evidence="5 12" id="KW-0138">CF(0)</keyword>
<evidence type="ECO:0000256" key="6">
    <source>
        <dbReference type="ARBA" id="ARBA00022692"/>
    </source>
</evidence>
<keyword evidence="15" id="KW-1185">Reference proteome</keyword>
<dbReference type="PRINTS" id="PR00123">
    <property type="entry name" value="ATPASEA"/>
</dbReference>
<dbReference type="AlphaFoldDB" id="A0A2P1P7T8"/>
<gene>
    <name evidence="12" type="primary">atpB</name>
    <name evidence="14" type="ORF">phytr_3870</name>
</gene>
<evidence type="ECO:0000313" key="14">
    <source>
        <dbReference type="EMBL" id="AVP87338.1"/>
    </source>
</evidence>
<evidence type="ECO:0000256" key="4">
    <source>
        <dbReference type="ARBA" id="ARBA00022475"/>
    </source>
</evidence>
<feature type="transmembrane region" description="Helical" evidence="12">
    <location>
        <begin position="139"/>
        <end position="159"/>
    </location>
</feature>
<protein>
    <recommendedName>
        <fullName evidence="12 13">ATP synthase subunit a</fullName>
    </recommendedName>
    <alternativeName>
        <fullName evidence="12">ATP synthase F0 sector subunit a</fullName>
    </alternativeName>
    <alternativeName>
        <fullName evidence="12">F-ATPase subunit 6</fullName>
    </alternativeName>
</protein>
<evidence type="ECO:0000256" key="2">
    <source>
        <dbReference type="ARBA" id="ARBA00006810"/>
    </source>
</evidence>
<dbReference type="NCBIfam" id="TIGR01131">
    <property type="entry name" value="ATP_synt_6_or_A"/>
    <property type="match status" value="1"/>
</dbReference>
<dbReference type="PANTHER" id="PTHR11410:SF0">
    <property type="entry name" value="ATP SYNTHASE SUBUNIT A"/>
    <property type="match status" value="1"/>
</dbReference>
<evidence type="ECO:0000256" key="11">
    <source>
        <dbReference type="ARBA" id="ARBA00023310"/>
    </source>
</evidence>
<organism evidence="14 15">
    <name type="scientific">Candidatus Phycorickettsia trachydisci</name>
    <dbReference type="NCBI Taxonomy" id="2115978"/>
    <lineage>
        <taxon>Bacteria</taxon>
        <taxon>Pseudomonadati</taxon>
        <taxon>Pseudomonadota</taxon>
        <taxon>Alphaproteobacteria</taxon>
        <taxon>Rickettsiales</taxon>
        <taxon>Rickettsiaceae</taxon>
        <taxon>Candidatus Phycorickettsia</taxon>
    </lineage>
</organism>
<dbReference type="HAMAP" id="MF_01393">
    <property type="entry name" value="ATP_synth_a_bact"/>
    <property type="match status" value="1"/>
</dbReference>
<keyword evidence="11 12" id="KW-0066">ATP synthesis</keyword>
<dbReference type="Pfam" id="PF00119">
    <property type="entry name" value="ATP-synt_A"/>
    <property type="match status" value="1"/>
</dbReference>
<keyword evidence="9 12" id="KW-0406">Ion transport</keyword>
<feature type="transmembrane region" description="Helical" evidence="12">
    <location>
        <begin position="207"/>
        <end position="235"/>
    </location>
</feature>
<dbReference type="Gene3D" id="1.20.120.220">
    <property type="entry name" value="ATP synthase, F0 complex, subunit A"/>
    <property type="match status" value="1"/>
</dbReference>
<evidence type="ECO:0000256" key="9">
    <source>
        <dbReference type="ARBA" id="ARBA00023065"/>
    </source>
</evidence>
<keyword evidence="3 12" id="KW-0813">Transport</keyword>
<feature type="transmembrane region" description="Helical" evidence="12">
    <location>
        <begin position="83"/>
        <end position="107"/>
    </location>
</feature>
<feature type="transmembrane region" description="Helical" evidence="12">
    <location>
        <begin position="113"/>
        <end position="132"/>
    </location>
</feature>
<dbReference type="GO" id="GO:0045259">
    <property type="term" value="C:proton-transporting ATP synthase complex"/>
    <property type="evidence" value="ECO:0007669"/>
    <property type="project" value="UniProtKB-KW"/>
</dbReference>
<dbReference type="InterPro" id="IPR035908">
    <property type="entry name" value="F0_ATP_A_sf"/>
</dbReference>
<keyword evidence="7 12" id="KW-0375">Hydrogen ion transport</keyword>
<sequence>MNNPLEQFEIHKIVEISIFGYDLSFTNSSMVMLIGSILACGLFAYCVKNIAIIPSKAQMFGELIYNAINQTLINSAGAKAQKYIPLIFSLFIFILFCNILGLFPHSFAPTSHIAITFSLAIVVFLFITLAGIVKHGFKFFSLFLPAGIPLWLAPLMIIIELFSYLGKPISLSLRLAANMVAGHILLEVLAGFMVMLPLVLKVLPMPLIMILLVFEFGVAILQAYIFTILSCVYLNDTLNLH</sequence>
<dbReference type="InterPro" id="IPR045083">
    <property type="entry name" value="ATP_synth_F0_asu_bact/mt"/>
</dbReference>
<comment type="function">
    <text evidence="12 13">Key component of the proton channel; it plays a direct role in the translocation of protons across the membrane.</text>
</comment>
<name>A0A2P1P7T8_9RICK</name>
<accession>A0A2P1P7T8</accession>
<evidence type="ECO:0000256" key="8">
    <source>
        <dbReference type="ARBA" id="ARBA00022989"/>
    </source>
</evidence>
<dbReference type="KEGG" id="ptc:phytr_3870"/>
<evidence type="ECO:0000256" key="1">
    <source>
        <dbReference type="ARBA" id="ARBA00004141"/>
    </source>
</evidence>
<dbReference type="Proteomes" id="UP000241762">
    <property type="component" value="Chromosome"/>
</dbReference>
<feature type="transmembrane region" description="Helical" evidence="12">
    <location>
        <begin position="29"/>
        <end position="47"/>
    </location>
</feature>
<dbReference type="CDD" id="cd00310">
    <property type="entry name" value="ATP-synt_Fo_a_6"/>
    <property type="match status" value="1"/>
</dbReference>
<dbReference type="PANTHER" id="PTHR11410">
    <property type="entry name" value="ATP SYNTHASE SUBUNIT A"/>
    <property type="match status" value="1"/>
</dbReference>
<dbReference type="PROSITE" id="PS00449">
    <property type="entry name" value="ATPASE_A"/>
    <property type="match status" value="1"/>
</dbReference>
<dbReference type="GO" id="GO:0005886">
    <property type="term" value="C:plasma membrane"/>
    <property type="evidence" value="ECO:0007669"/>
    <property type="project" value="UniProtKB-SubCell"/>
</dbReference>
<dbReference type="SUPFAM" id="SSF81336">
    <property type="entry name" value="F1F0 ATP synthase subunit A"/>
    <property type="match status" value="1"/>
</dbReference>
<dbReference type="EMBL" id="CP027845">
    <property type="protein sequence ID" value="AVP87338.1"/>
    <property type="molecule type" value="Genomic_DNA"/>
</dbReference>
<dbReference type="InterPro" id="IPR000568">
    <property type="entry name" value="ATP_synth_F0_asu"/>
</dbReference>
<keyword evidence="8 12" id="KW-1133">Transmembrane helix</keyword>
<dbReference type="InterPro" id="IPR023011">
    <property type="entry name" value="ATP_synth_F0_asu_AS"/>
</dbReference>
<proteinExistence type="inferred from homology"/>
<keyword evidence="10 12" id="KW-0472">Membrane</keyword>
<evidence type="ECO:0000256" key="3">
    <source>
        <dbReference type="ARBA" id="ARBA00022448"/>
    </source>
</evidence>
<keyword evidence="4 12" id="KW-1003">Cell membrane</keyword>
<dbReference type="GO" id="GO:0046933">
    <property type="term" value="F:proton-transporting ATP synthase activity, rotational mechanism"/>
    <property type="evidence" value="ECO:0007669"/>
    <property type="project" value="UniProtKB-UniRule"/>
</dbReference>
<evidence type="ECO:0000313" key="15">
    <source>
        <dbReference type="Proteomes" id="UP000241762"/>
    </source>
</evidence>
<comment type="subcellular location">
    <subcellularLocation>
        <location evidence="12 13">Cell membrane</location>
        <topology evidence="12 13">Multi-pass membrane protein</topology>
    </subcellularLocation>
    <subcellularLocation>
        <location evidence="1">Membrane</location>
        <topology evidence="1">Multi-pass membrane protein</topology>
    </subcellularLocation>
</comment>
<evidence type="ECO:0000256" key="7">
    <source>
        <dbReference type="ARBA" id="ARBA00022781"/>
    </source>
</evidence>
<evidence type="ECO:0000256" key="13">
    <source>
        <dbReference type="RuleBase" id="RU000483"/>
    </source>
</evidence>
<feature type="transmembrane region" description="Helical" evidence="12">
    <location>
        <begin position="179"/>
        <end position="200"/>
    </location>
</feature>
<evidence type="ECO:0000256" key="5">
    <source>
        <dbReference type="ARBA" id="ARBA00022547"/>
    </source>
</evidence>
<evidence type="ECO:0000256" key="10">
    <source>
        <dbReference type="ARBA" id="ARBA00023136"/>
    </source>
</evidence>
<reference evidence="14 15" key="1">
    <citation type="submission" date="2018-03" db="EMBL/GenBank/DDBJ databases">
        <title>A gene transfer event suggests a long-term partnership between eustigmatophyte algae and a novel lineage of endosymbiotic bacteria.</title>
        <authorList>
            <person name="Yurchenko T."/>
            <person name="Sevcikova T."/>
            <person name="Pribyl P."/>
            <person name="El Karkouri K."/>
            <person name="Klimes V."/>
            <person name="Amaral R."/>
            <person name="Zbrankova V."/>
            <person name="Kim E."/>
            <person name="Raoult D."/>
            <person name="Santos L.M.A."/>
            <person name="Elias M."/>
        </authorList>
    </citation>
    <scope>NUCLEOTIDE SEQUENCE [LARGE SCALE GENOMIC DNA]</scope>
    <source>
        <strain evidence="14">CCALA 838</strain>
    </source>
</reference>
<keyword evidence="6 12" id="KW-0812">Transmembrane</keyword>